<accession>A0A139IHK0</accession>
<name>A0A139IHK0_9PEZI</name>
<feature type="transmembrane region" description="Helical" evidence="6">
    <location>
        <begin position="151"/>
        <end position="173"/>
    </location>
</feature>
<feature type="region of interest" description="Disordered" evidence="5">
    <location>
        <begin position="1"/>
        <end position="26"/>
    </location>
</feature>
<feature type="transmembrane region" description="Helical" evidence="6">
    <location>
        <begin position="462"/>
        <end position="485"/>
    </location>
</feature>
<dbReference type="EMBL" id="LFZO01000090">
    <property type="protein sequence ID" value="KXT14221.1"/>
    <property type="molecule type" value="Genomic_DNA"/>
</dbReference>
<comment type="subcellular location">
    <subcellularLocation>
        <location evidence="1">Membrane</location>
        <topology evidence="1">Multi-pass membrane protein</topology>
    </subcellularLocation>
</comment>
<gene>
    <name evidence="7" type="ORF">AC579_7534</name>
</gene>
<feature type="transmembrane region" description="Helical" evidence="6">
    <location>
        <begin position="431"/>
        <end position="450"/>
    </location>
</feature>
<keyword evidence="8" id="KW-1185">Reference proteome</keyword>
<evidence type="ECO:0000313" key="7">
    <source>
        <dbReference type="EMBL" id="KXT14221.1"/>
    </source>
</evidence>
<feature type="transmembrane region" description="Helical" evidence="6">
    <location>
        <begin position="351"/>
        <end position="370"/>
    </location>
</feature>
<evidence type="ECO:0000256" key="3">
    <source>
        <dbReference type="ARBA" id="ARBA00022989"/>
    </source>
</evidence>
<feature type="transmembrane region" description="Helical" evidence="6">
    <location>
        <begin position="300"/>
        <end position="322"/>
    </location>
</feature>
<dbReference type="InterPro" id="IPR050598">
    <property type="entry name" value="AminoAcid_Transporter"/>
</dbReference>
<feature type="transmembrane region" description="Helical" evidence="6">
    <location>
        <begin position="403"/>
        <end position="419"/>
    </location>
</feature>
<dbReference type="OrthoDB" id="5982228at2759"/>
<dbReference type="GO" id="GO:0015179">
    <property type="term" value="F:L-amino acid transmembrane transporter activity"/>
    <property type="evidence" value="ECO:0007669"/>
    <property type="project" value="TreeGrafter"/>
</dbReference>
<keyword evidence="2 6" id="KW-0812">Transmembrane</keyword>
<evidence type="ECO:0000256" key="6">
    <source>
        <dbReference type="SAM" id="Phobius"/>
    </source>
</evidence>
<dbReference type="Gene3D" id="1.20.1740.10">
    <property type="entry name" value="Amino acid/polyamine transporter I"/>
    <property type="match status" value="1"/>
</dbReference>
<evidence type="ECO:0000256" key="4">
    <source>
        <dbReference type="ARBA" id="ARBA00023136"/>
    </source>
</evidence>
<reference evidence="7 8" key="1">
    <citation type="submission" date="2015-07" db="EMBL/GenBank/DDBJ databases">
        <title>Comparative genomics of the Sigatoka disease complex on banana suggests a link between parallel evolutionary changes in Pseudocercospora fijiensis and Pseudocercospora eumusae and increased virulence on the banana host.</title>
        <authorList>
            <person name="Chang T.-C."/>
            <person name="Salvucci A."/>
            <person name="Crous P.W."/>
            <person name="Stergiopoulos I."/>
        </authorList>
    </citation>
    <scope>NUCLEOTIDE SEQUENCE [LARGE SCALE GENOMIC DNA]</scope>
    <source>
        <strain evidence="7 8">CBS 116634</strain>
    </source>
</reference>
<evidence type="ECO:0000256" key="2">
    <source>
        <dbReference type="ARBA" id="ARBA00022692"/>
    </source>
</evidence>
<comment type="caution">
    <text evidence="7">The sequence shown here is derived from an EMBL/GenBank/DDBJ whole genome shotgun (WGS) entry which is preliminary data.</text>
</comment>
<dbReference type="GO" id="GO:0016020">
    <property type="term" value="C:membrane"/>
    <property type="evidence" value="ECO:0007669"/>
    <property type="project" value="UniProtKB-SubCell"/>
</dbReference>
<dbReference type="STRING" id="113226.A0A139IHK0"/>
<feature type="compositionally biased region" description="Polar residues" evidence="5">
    <location>
        <begin position="15"/>
        <end position="26"/>
    </location>
</feature>
<keyword evidence="3 6" id="KW-1133">Transmembrane helix</keyword>
<organism evidence="7 8">
    <name type="scientific">Pseudocercospora musae</name>
    <dbReference type="NCBI Taxonomy" id="113226"/>
    <lineage>
        <taxon>Eukaryota</taxon>
        <taxon>Fungi</taxon>
        <taxon>Dikarya</taxon>
        <taxon>Ascomycota</taxon>
        <taxon>Pezizomycotina</taxon>
        <taxon>Dothideomycetes</taxon>
        <taxon>Dothideomycetidae</taxon>
        <taxon>Mycosphaerellales</taxon>
        <taxon>Mycosphaerellaceae</taxon>
        <taxon>Pseudocercospora</taxon>
    </lineage>
</organism>
<evidence type="ECO:0008006" key="9">
    <source>
        <dbReference type="Google" id="ProtNLM"/>
    </source>
</evidence>
<evidence type="ECO:0000313" key="8">
    <source>
        <dbReference type="Proteomes" id="UP000073492"/>
    </source>
</evidence>
<sequence length="597" mass="64754">MSALFRNRFKPGNDGNRNTSTVQSVTASGDVEVSDGDLKYVGQQGGNDAPVGYQETSGAPVEVQSPLGYSVGPVTIVFLNLSKMVGTGIFSTPSSILRGTGSVGLSLIFWFIGLLTSMSSLSVYLEYAAYFPSRSGSEVAYLEQAYPRPKWFFPTTFAIQSVILSFSSGNAVVMAKYLFAIGDHTPSDWETKGLAIACYTIAVMFVIFHTRFSYIASNVIGAIKLVTLVFIAITGLVVLGGHTSIKHPKLNFQNAFDGEASPYGVTNAMYKIIFAYAGYENAFNVVNEVKNPVKSIRNNGFAAVTLVAILYILVNIAFFAAIPKEEIVAGKEIAAGLLFTKVFGSHGAVRGLNFLIALSSFGNLIAVLLGQSRVIRECGRQGVLPWPSFWASTKPFGTPAGPYLVKWALTIIMILAPPAGDAFSFITDLQIYPSSVFNLLMAAGIYALRYRRGKLGLPRPTFKAWDVVLVFNIAVQLYLIIMPWYPPTGGAKGGDVSFWYGTYIVVGISILVICAIYYITWIIVLPKLRGYKMRQELLLLGDGAQTHVLIKVPVSQVDEWDATHDANGARYDHFSELGSQDEKVTVIPGPKGAETAL</sequence>
<feature type="transmembrane region" description="Helical" evidence="6">
    <location>
        <begin position="220"/>
        <end position="239"/>
    </location>
</feature>
<evidence type="ECO:0000256" key="1">
    <source>
        <dbReference type="ARBA" id="ARBA00004141"/>
    </source>
</evidence>
<feature type="transmembrane region" description="Helical" evidence="6">
    <location>
        <begin position="194"/>
        <end position="214"/>
    </location>
</feature>
<dbReference type="Proteomes" id="UP000073492">
    <property type="component" value="Unassembled WGS sequence"/>
</dbReference>
<feature type="transmembrane region" description="Helical" evidence="6">
    <location>
        <begin position="107"/>
        <end position="131"/>
    </location>
</feature>
<dbReference type="PANTHER" id="PTHR11785:SF353">
    <property type="entry name" value="METHIONINE TRANSPORTER (EUROFUNG)"/>
    <property type="match status" value="1"/>
</dbReference>
<dbReference type="FunFam" id="1.20.1740.10:FF:000025">
    <property type="entry name" value="High-affinity methionine permease"/>
    <property type="match status" value="1"/>
</dbReference>
<dbReference type="AlphaFoldDB" id="A0A139IHK0"/>
<protein>
    <recommendedName>
        <fullName evidence="9">Amino acid permease/ SLC12A domain-containing protein</fullName>
    </recommendedName>
</protein>
<evidence type="ECO:0000256" key="5">
    <source>
        <dbReference type="SAM" id="MobiDB-lite"/>
    </source>
</evidence>
<proteinExistence type="predicted"/>
<dbReference type="InterPro" id="IPR002293">
    <property type="entry name" value="AA/rel_permease1"/>
</dbReference>
<feature type="transmembrane region" description="Helical" evidence="6">
    <location>
        <begin position="497"/>
        <end position="524"/>
    </location>
</feature>
<keyword evidence="4 6" id="KW-0472">Membrane</keyword>
<dbReference type="PANTHER" id="PTHR11785">
    <property type="entry name" value="AMINO ACID TRANSPORTER"/>
    <property type="match status" value="1"/>
</dbReference>
<dbReference type="Pfam" id="PF13520">
    <property type="entry name" value="AA_permease_2"/>
    <property type="match status" value="1"/>
</dbReference>